<evidence type="ECO:0000256" key="2">
    <source>
        <dbReference type="ARBA" id="ARBA00022692"/>
    </source>
</evidence>
<sequence>MGLQEIALGGIYLSPLLGYALVGFISAVIVRSCLHRLLRQHILWYEAWFDAALFIIFTALAAFLFSVLGEAS</sequence>
<feature type="transmembrane region" description="Helical" evidence="5">
    <location>
        <begin position="6"/>
        <end position="30"/>
    </location>
</feature>
<feature type="transmembrane region" description="Helical" evidence="5">
    <location>
        <begin position="42"/>
        <end position="68"/>
    </location>
</feature>
<keyword evidence="4 5" id="KW-0472">Membrane</keyword>
<keyword evidence="7" id="KW-1185">Reference proteome</keyword>
<evidence type="ECO:0000256" key="5">
    <source>
        <dbReference type="SAM" id="Phobius"/>
    </source>
</evidence>
<evidence type="ECO:0000313" key="6">
    <source>
        <dbReference type="EMBL" id="GAA5179499.1"/>
    </source>
</evidence>
<dbReference type="Pfam" id="PF07869">
    <property type="entry name" value="DUF1656"/>
    <property type="match status" value="1"/>
</dbReference>
<evidence type="ECO:0000313" key="7">
    <source>
        <dbReference type="Proteomes" id="UP001500074"/>
    </source>
</evidence>
<accession>A0ABP9RKF8</accession>
<evidence type="ECO:0000256" key="4">
    <source>
        <dbReference type="ARBA" id="ARBA00023136"/>
    </source>
</evidence>
<dbReference type="EMBL" id="BAABKI010000051">
    <property type="protein sequence ID" value="GAA5179499.1"/>
    <property type="molecule type" value="Genomic_DNA"/>
</dbReference>
<proteinExistence type="predicted"/>
<protein>
    <recommendedName>
        <fullName evidence="8">DUF1656 domain-containing protein</fullName>
    </recommendedName>
</protein>
<dbReference type="Proteomes" id="UP001500074">
    <property type="component" value="Unassembled WGS sequence"/>
</dbReference>
<keyword evidence="3 5" id="KW-1133">Transmembrane helix</keyword>
<organism evidence="6 7">
    <name type="scientific">Modicisalibacter zincidurans</name>
    <dbReference type="NCBI Taxonomy" id="1178777"/>
    <lineage>
        <taxon>Bacteria</taxon>
        <taxon>Pseudomonadati</taxon>
        <taxon>Pseudomonadota</taxon>
        <taxon>Gammaproteobacteria</taxon>
        <taxon>Oceanospirillales</taxon>
        <taxon>Halomonadaceae</taxon>
        <taxon>Modicisalibacter</taxon>
    </lineage>
</organism>
<name>A0ABP9RKF8_9GAMM</name>
<evidence type="ECO:0008006" key="8">
    <source>
        <dbReference type="Google" id="ProtNLM"/>
    </source>
</evidence>
<evidence type="ECO:0000256" key="1">
    <source>
        <dbReference type="ARBA" id="ARBA00022475"/>
    </source>
</evidence>
<dbReference type="InterPro" id="IPR012451">
    <property type="entry name" value="DUF1656"/>
</dbReference>
<gene>
    <name evidence="6" type="ORF">GCM10023342_31440</name>
</gene>
<reference evidence="7" key="1">
    <citation type="journal article" date="2019" name="Int. J. Syst. Evol. Microbiol.">
        <title>The Global Catalogue of Microorganisms (GCM) 10K type strain sequencing project: providing services to taxonomists for standard genome sequencing and annotation.</title>
        <authorList>
            <consortium name="The Broad Institute Genomics Platform"/>
            <consortium name="The Broad Institute Genome Sequencing Center for Infectious Disease"/>
            <person name="Wu L."/>
            <person name="Ma J."/>
        </authorList>
    </citation>
    <scope>NUCLEOTIDE SEQUENCE [LARGE SCALE GENOMIC DNA]</scope>
    <source>
        <strain evidence="7">JCM 18472</strain>
    </source>
</reference>
<keyword evidence="1" id="KW-1003">Cell membrane</keyword>
<evidence type="ECO:0000256" key="3">
    <source>
        <dbReference type="ARBA" id="ARBA00022989"/>
    </source>
</evidence>
<keyword evidence="2 5" id="KW-0812">Transmembrane</keyword>
<dbReference type="RefSeq" id="WP_031384004.1">
    <property type="nucleotide sequence ID" value="NZ_BAABKI010000051.1"/>
</dbReference>
<comment type="caution">
    <text evidence="6">The sequence shown here is derived from an EMBL/GenBank/DDBJ whole genome shotgun (WGS) entry which is preliminary data.</text>
</comment>